<organism evidence="3 4">
    <name type="scientific">Xenopus laevis</name>
    <name type="common">African clawed frog</name>
    <dbReference type="NCBI Taxonomy" id="8355"/>
    <lineage>
        <taxon>Eukaryota</taxon>
        <taxon>Metazoa</taxon>
        <taxon>Chordata</taxon>
        <taxon>Craniata</taxon>
        <taxon>Vertebrata</taxon>
        <taxon>Euteleostomi</taxon>
        <taxon>Amphibia</taxon>
        <taxon>Batrachia</taxon>
        <taxon>Anura</taxon>
        <taxon>Pipoidea</taxon>
        <taxon>Pipidae</taxon>
        <taxon>Xenopodinae</taxon>
        <taxon>Xenopus</taxon>
        <taxon>Xenopus</taxon>
    </lineage>
</organism>
<evidence type="ECO:0000313" key="3">
    <source>
        <dbReference type="Proteomes" id="UP000186698"/>
    </source>
</evidence>
<dbReference type="Gene3D" id="3.10.20.10">
    <property type="match status" value="1"/>
</dbReference>
<dbReference type="OMA" id="NWDIRKT"/>
<dbReference type="CTD" id="108696357"/>
<dbReference type="GO" id="GO:0044183">
    <property type="term" value="F:protein folding chaperone"/>
    <property type="evidence" value="ECO:0000318"/>
    <property type="project" value="GO_Central"/>
</dbReference>
<gene>
    <name evidence="4 5" type="primary">dffa.L</name>
</gene>
<dbReference type="SUPFAM" id="SSF54277">
    <property type="entry name" value="CAD &amp; PB1 domains"/>
    <property type="match status" value="1"/>
</dbReference>
<dbReference type="InterPro" id="IPR015121">
    <property type="entry name" value="DNA_fragmentation_mid_dom"/>
</dbReference>
<dbReference type="SUPFAM" id="SSF81783">
    <property type="entry name" value="C-terminal domain of DFF45/ICAD (DFF-C domain)"/>
    <property type="match status" value="1"/>
</dbReference>
<reference evidence="4" key="1">
    <citation type="submission" date="2025-08" db="UniProtKB">
        <authorList>
            <consortium name="RefSeq"/>
        </authorList>
    </citation>
    <scope>IDENTIFICATION</scope>
    <source>
        <strain evidence="4">J_2021</strain>
        <tissue evidence="4">Erythrocytes</tissue>
    </source>
</reference>
<dbReference type="Bgee" id="108696357">
    <property type="expression patterns" value="Expressed in gastrula and 19 other cell types or tissues"/>
</dbReference>
<dbReference type="GeneID" id="108696357"/>
<dbReference type="RefSeq" id="XP_018081135.1">
    <property type="nucleotide sequence ID" value="XM_018225646.2"/>
</dbReference>
<dbReference type="InterPro" id="IPR003508">
    <property type="entry name" value="CIDE-N_dom"/>
</dbReference>
<accession>A0A1L8FKU3</accession>
<sequence>MAGYQKAYVVSLPGSKERYGVAAASLQELLEKACKMLSLDSSVEPITLVLAEDGTIVEDEDYFLCIPPNTKFVVLTGNTKWAPTTLDGGIAWLAKDSMEVEDESVVDGADSARWKNLALQLKENLSNIILMSESELQILTEVSVDELAGVVGVSCEKVQSLQDTLQRVLDRREEERQSKQLLELYLKAVNKERTSEAETIELAEDEVDTGRNIQTHSDLNCKTLLSSHIIQILKEKDLPHLSLSNKELENVNEENTEALMMALGWNEEKIQVLKNSCHQELKRRDEQVQSLNSLTNLSHINKKPALKVANEKS</sequence>
<dbReference type="AlphaFoldDB" id="A0A1L8FKU3"/>
<dbReference type="PaxDb" id="8355-A0A1L8FKU3"/>
<keyword evidence="1" id="KW-0053">Apoptosis</keyword>
<keyword evidence="2" id="KW-0175">Coiled coil</keyword>
<dbReference type="GO" id="GO:1902511">
    <property type="term" value="P:negative regulation of apoptotic DNA fragmentation"/>
    <property type="evidence" value="ECO:0000318"/>
    <property type="project" value="GO_Central"/>
</dbReference>
<evidence type="ECO:0000313" key="4">
    <source>
        <dbReference type="RefSeq" id="XP_018081135.1"/>
    </source>
</evidence>
<dbReference type="STRING" id="8355.A0A1L8FKU3"/>
<dbReference type="Proteomes" id="UP000186698">
    <property type="component" value="Chromosome 7L"/>
</dbReference>
<dbReference type="AGR" id="Xenbase:XB-GENE-6486607"/>
<dbReference type="Pfam" id="PF02017">
    <property type="entry name" value="CIDE-N"/>
    <property type="match status" value="1"/>
</dbReference>
<dbReference type="InterPro" id="IPR027296">
    <property type="entry name" value="DFF-C"/>
</dbReference>
<evidence type="ECO:0000256" key="1">
    <source>
        <dbReference type="ARBA" id="ARBA00022703"/>
    </source>
</evidence>
<dbReference type="PANTHER" id="PTHR12306:SF16">
    <property type="entry name" value="DNAATION FACTOR SUBUNIT ALPHA"/>
    <property type="match status" value="1"/>
</dbReference>
<evidence type="ECO:0000256" key="2">
    <source>
        <dbReference type="SAM" id="Coils"/>
    </source>
</evidence>
<keyword evidence="3" id="KW-1185">Reference proteome</keyword>
<evidence type="ECO:0000313" key="5">
    <source>
        <dbReference type="Xenbase" id="XB-GENE-6486607"/>
    </source>
</evidence>
<dbReference type="GO" id="GO:1900118">
    <property type="term" value="P:negative regulation of execution phase of apoptosis"/>
    <property type="evidence" value="ECO:0000318"/>
    <property type="project" value="GO_Central"/>
</dbReference>
<dbReference type="Pfam" id="PF09033">
    <property type="entry name" value="DFF-C"/>
    <property type="match status" value="1"/>
</dbReference>
<dbReference type="PROSITE" id="PS51135">
    <property type="entry name" value="CIDE_N"/>
    <property type="match status" value="1"/>
</dbReference>
<dbReference type="FunFam" id="1.10.1490.10:FF:000001">
    <property type="entry name" value="DNA fragmentation factor subunit alpha"/>
    <property type="match status" value="1"/>
</dbReference>
<dbReference type="Gene3D" id="1.10.1490.10">
    <property type="entry name" value="C-terminal domain of DFF45/ICAD (DFF-C domain)"/>
    <property type="match status" value="2"/>
</dbReference>
<dbReference type="Xenbase" id="XB-GENE-6486607">
    <property type="gene designation" value="dffa.L"/>
</dbReference>
<dbReference type="GO" id="GO:0006915">
    <property type="term" value="P:apoptotic process"/>
    <property type="evidence" value="ECO:0000318"/>
    <property type="project" value="GO_Central"/>
</dbReference>
<name>A0A1L8FKU3_XENLA</name>
<protein>
    <submittedName>
        <fullName evidence="4">DNAation factor subunit alpha isoform X1</fullName>
    </submittedName>
</protein>
<dbReference type="SMART" id="SM00266">
    <property type="entry name" value="CAD"/>
    <property type="match status" value="1"/>
</dbReference>
<feature type="coiled-coil region" evidence="2">
    <location>
        <begin position="158"/>
        <end position="206"/>
    </location>
</feature>
<dbReference type="PANTHER" id="PTHR12306">
    <property type="entry name" value="CELL DEATH ACTIVATOR CIDE"/>
    <property type="match status" value="1"/>
</dbReference>
<dbReference type="GO" id="GO:0000785">
    <property type="term" value="C:chromatin"/>
    <property type="evidence" value="ECO:0000318"/>
    <property type="project" value="GO_Central"/>
</dbReference>
<dbReference type="OrthoDB" id="6475906at2759"/>
<proteinExistence type="predicted"/>